<proteinExistence type="predicted"/>
<reference evidence="1 2" key="1">
    <citation type="submission" date="2022-09" db="EMBL/GenBank/DDBJ databases">
        <authorList>
            <person name="Kop L."/>
        </authorList>
    </citation>
    <scope>NUCLEOTIDE SEQUENCE [LARGE SCALE GENOMIC DNA]</scope>
    <source>
        <strain evidence="1 2">347</strain>
    </source>
</reference>
<evidence type="ECO:0000313" key="2">
    <source>
        <dbReference type="Proteomes" id="UP001157733"/>
    </source>
</evidence>
<sequence>MIMFEGEITQTKVPPNKAEFERELVIWIEETSNEIEITLDLNTFQKNQFAVGDKLSIKIEKQMDFDSLARDFFKENQ</sequence>
<accession>A0ABN8VXM6</accession>
<protein>
    <submittedName>
        <fullName evidence="1">Uncharacterized protein</fullName>
    </submittedName>
</protein>
<evidence type="ECO:0000313" key="1">
    <source>
        <dbReference type="EMBL" id="CAI2718544.1"/>
    </source>
</evidence>
<gene>
    <name evidence="1" type="ORF">NSPWAT_1685</name>
</gene>
<organism evidence="1 2">
    <name type="scientific">Nitrospina watsonii</name>
    <dbReference type="NCBI Taxonomy" id="1323948"/>
    <lineage>
        <taxon>Bacteria</taxon>
        <taxon>Pseudomonadati</taxon>
        <taxon>Nitrospinota/Tectimicrobiota group</taxon>
        <taxon>Nitrospinota</taxon>
        <taxon>Nitrospinia</taxon>
        <taxon>Nitrospinales</taxon>
        <taxon>Nitrospinaceae</taxon>
        <taxon>Nitrospina</taxon>
    </lineage>
</organism>
<dbReference type="EMBL" id="OX336137">
    <property type="protein sequence ID" value="CAI2718544.1"/>
    <property type="molecule type" value="Genomic_DNA"/>
</dbReference>
<keyword evidence="2" id="KW-1185">Reference proteome</keyword>
<name>A0ABN8VXM6_9BACT</name>
<dbReference type="RefSeq" id="WP_282011437.1">
    <property type="nucleotide sequence ID" value="NZ_OX336137.1"/>
</dbReference>
<dbReference type="Proteomes" id="UP001157733">
    <property type="component" value="Chromosome"/>
</dbReference>